<accession>A0A9W7FLL8</accession>
<dbReference type="EMBL" id="BRXW01000213">
    <property type="protein sequence ID" value="GMI14428.1"/>
    <property type="molecule type" value="Genomic_DNA"/>
</dbReference>
<sequence>MHPTTPPRSNQSPPPGSLQSRNRETQLNNYVAEMLTKLDQMNEKEVRLIADFMGLKHLNVASKTAGRAAKKIEQAFINKRASQKGGGGTKMEEVKVEGVDGGAPVPTPSGCGCTIS</sequence>
<keyword evidence="3" id="KW-1185">Reference proteome</keyword>
<name>A0A9W7FLL8_9STRA</name>
<protein>
    <submittedName>
        <fullName evidence="2">Uncharacterized protein</fullName>
    </submittedName>
</protein>
<feature type="compositionally biased region" description="Pro residues" evidence="1">
    <location>
        <begin position="1"/>
        <end position="16"/>
    </location>
</feature>
<organism evidence="2 3">
    <name type="scientific">Triparma laevis f. longispina</name>
    <dbReference type="NCBI Taxonomy" id="1714387"/>
    <lineage>
        <taxon>Eukaryota</taxon>
        <taxon>Sar</taxon>
        <taxon>Stramenopiles</taxon>
        <taxon>Ochrophyta</taxon>
        <taxon>Bolidophyceae</taxon>
        <taxon>Parmales</taxon>
        <taxon>Triparmaceae</taxon>
        <taxon>Triparma</taxon>
    </lineage>
</organism>
<proteinExistence type="predicted"/>
<dbReference type="Proteomes" id="UP001165122">
    <property type="component" value="Unassembled WGS sequence"/>
</dbReference>
<dbReference type="AlphaFoldDB" id="A0A9W7FLL8"/>
<reference evidence="3" key="1">
    <citation type="journal article" date="2023" name="Commun. Biol.">
        <title>Genome analysis of Parmales, the sister group of diatoms, reveals the evolutionary specialization of diatoms from phago-mixotrophs to photoautotrophs.</title>
        <authorList>
            <person name="Ban H."/>
            <person name="Sato S."/>
            <person name="Yoshikawa S."/>
            <person name="Yamada K."/>
            <person name="Nakamura Y."/>
            <person name="Ichinomiya M."/>
            <person name="Sato N."/>
            <person name="Blanc-Mathieu R."/>
            <person name="Endo H."/>
            <person name="Kuwata A."/>
            <person name="Ogata H."/>
        </authorList>
    </citation>
    <scope>NUCLEOTIDE SEQUENCE [LARGE SCALE GENOMIC DNA]</scope>
    <source>
        <strain evidence="3">NIES 3700</strain>
    </source>
</reference>
<dbReference type="OrthoDB" id="204421at2759"/>
<evidence type="ECO:0000256" key="1">
    <source>
        <dbReference type="SAM" id="MobiDB-lite"/>
    </source>
</evidence>
<evidence type="ECO:0000313" key="2">
    <source>
        <dbReference type="EMBL" id="GMI14428.1"/>
    </source>
</evidence>
<gene>
    <name evidence="2" type="ORF">TrLO_g2434</name>
</gene>
<evidence type="ECO:0000313" key="3">
    <source>
        <dbReference type="Proteomes" id="UP001165122"/>
    </source>
</evidence>
<feature type="region of interest" description="Disordered" evidence="1">
    <location>
        <begin position="1"/>
        <end position="23"/>
    </location>
</feature>
<comment type="caution">
    <text evidence="2">The sequence shown here is derived from an EMBL/GenBank/DDBJ whole genome shotgun (WGS) entry which is preliminary data.</text>
</comment>